<sequence length="678" mass="78294">MASKDNSQAHQSRDTSEDKVDKILKTLPELIKLLCPVKEDPLGRLEEIQEITQVDNQTEILSRSLSAPSAMTHLKLGKLEQFQTNVGGELDTHLFTLQSLITNLDSSKVASLPTYWIKSDLEGIEKKISDLLYQVPLLSGKQETQKATAYGDHDDEDEDHQGKAYVYLPGIHMNVKDLTKCEVFRQVKQKFMELDIEQRGCLLSFAVFPENRDVHRTMLMYWWIGEGILPVEGAEEAVKKVLKEFTDKKLVEPVAERRKLAPSSYKMCPFVHSSVIHLSHEIGLFDIYRQGKKPTMNHSGMGKVCLVEGSSSQREGNPKRMPLRECIETVFNVSERFPDFALKFFSKQTILKKKFSLSSTTWKSLRVFYLGRWERSKNRHIRIQNPQLMEYLKHMTKLRVLSFQGISAIRSLNSSVCTLQELIVLDLRECYDLQKLPEKISSLRSLIYLDMTGCYMLEWIPFRLALLKNLEVLKGFVVSDEVYEGVACKLNYLKGLKKLRKLSIEINRDDIGVEQIMEDLVELKALTSLKVTWRRDLRINREDVELKSSRISFLERTATIKAYSKYIGSFLDQLKKLDLQRYPHEELPTWLHSKNLRHLKKLHIGGGRRLKGFGKFPKEATECAVEVLRLTSLPKLKVGWMELKHIYFPKLAFLENYECPRVTLTPCDGTGIWRSDQD</sequence>
<gene>
    <name evidence="4" type="ordered locus">AXX17_At4g22500</name>
</gene>
<evidence type="ECO:0000256" key="1">
    <source>
        <dbReference type="ARBA" id="ARBA00022737"/>
    </source>
</evidence>
<dbReference type="Gene3D" id="1.10.10.10">
    <property type="entry name" value="Winged helix-like DNA-binding domain superfamily/Winged helix DNA-binding domain"/>
    <property type="match status" value="1"/>
</dbReference>
<dbReference type="PANTHER" id="PTHR47186">
    <property type="entry name" value="LEUCINE-RICH REPEAT-CONTAINING PROTEIN 57"/>
    <property type="match status" value="1"/>
</dbReference>
<reference evidence="5" key="1">
    <citation type="journal article" date="2016" name="Proc. Natl. Acad. Sci. U.S.A.">
        <title>Chromosome-level assembly of Arabidopsis thaliana Ler reveals the extent of translocation and inversion polymorphisms.</title>
        <authorList>
            <person name="Zapata L."/>
            <person name="Ding J."/>
            <person name="Willing E.M."/>
            <person name="Hartwig B."/>
            <person name="Bezdan D."/>
            <person name="Jiao W.B."/>
            <person name="Patel V."/>
            <person name="Velikkakam James G."/>
            <person name="Koornneef M."/>
            <person name="Ossowski S."/>
            <person name="Schneeberger K."/>
        </authorList>
    </citation>
    <scope>NUCLEOTIDE SEQUENCE [LARGE SCALE GENOMIC DNA]</scope>
    <source>
        <strain evidence="5">cv. Landsberg erecta</strain>
    </source>
</reference>
<keyword evidence="2" id="KW-0611">Plant defense</keyword>
<keyword evidence="1" id="KW-0677">Repeat</keyword>
<organism evidence="4 5">
    <name type="scientific">Arabidopsis thaliana</name>
    <name type="common">Mouse-ear cress</name>
    <dbReference type="NCBI Taxonomy" id="3702"/>
    <lineage>
        <taxon>Eukaryota</taxon>
        <taxon>Viridiplantae</taxon>
        <taxon>Streptophyta</taxon>
        <taxon>Embryophyta</taxon>
        <taxon>Tracheophyta</taxon>
        <taxon>Spermatophyta</taxon>
        <taxon>Magnoliopsida</taxon>
        <taxon>eudicotyledons</taxon>
        <taxon>Gunneridae</taxon>
        <taxon>Pentapetalae</taxon>
        <taxon>rosids</taxon>
        <taxon>malvids</taxon>
        <taxon>Brassicales</taxon>
        <taxon>Brassicaceae</taxon>
        <taxon>Camelineae</taxon>
        <taxon>Arabidopsis</taxon>
    </lineage>
</organism>
<dbReference type="InterPro" id="IPR055414">
    <property type="entry name" value="LRR_R13L4/SHOC2-like"/>
</dbReference>
<comment type="caution">
    <text evidence="4">The sequence shown here is derived from an EMBL/GenBank/DDBJ whole genome shotgun (WGS) entry which is preliminary data.</text>
</comment>
<dbReference type="InterPro" id="IPR036388">
    <property type="entry name" value="WH-like_DNA-bd_sf"/>
</dbReference>
<dbReference type="Gene3D" id="3.80.10.10">
    <property type="entry name" value="Ribonuclease Inhibitor"/>
    <property type="match status" value="1"/>
</dbReference>
<accession>A0A178UZF6</accession>
<name>A0A178UZF6_ARATH</name>
<dbReference type="InterPro" id="IPR032675">
    <property type="entry name" value="LRR_dom_sf"/>
</dbReference>
<dbReference type="SUPFAM" id="SSF52047">
    <property type="entry name" value="RNI-like"/>
    <property type="match status" value="1"/>
</dbReference>
<dbReference type="AlphaFoldDB" id="A0A178UZF6"/>
<dbReference type="Pfam" id="PF23598">
    <property type="entry name" value="LRR_14"/>
    <property type="match status" value="1"/>
</dbReference>
<protein>
    <recommendedName>
        <fullName evidence="3">Disease resistance R13L4/SHOC-2-like LRR domain-containing protein</fullName>
    </recommendedName>
</protein>
<dbReference type="Proteomes" id="UP000078284">
    <property type="component" value="Chromosome 4"/>
</dbReference>
<evidence type="ECO:0000313" key="5">
    <source>
        <dbReference type="Proteomes" id="UP000078284"/>
    </source>
</evidence>
<dbReference type="PANTHER" id="PTHR47186:SF54">
    <property type="entry name" value="DISEASE RESISTANCE RPP13-LIKE PROTEIN 4"/>
    <property type="match status" value="1"/>
</dbReference>
<feature type="domain" description="Disease resistance R13L4/SHOC-2-like LRR" evidence="3">
    <location>
        <begin position="358"/>
        <end position="604"/>
    </location>
</feature>
<evidence type="ECO:0000256" key="2">
    <source>
        <dbReference type="ARBA" id="ARBA00022821"/>
    </source>
</evidence>
<proteinExistence type="predicted"/>
<dbReference type="EMBL" id="LUHQ01000004">
    <property type="protein sequence ID" value="OAO99399.1"/>
    <property type="molecule type" value="Genomic_DNA"/>
</dbReference>
<dbReference type="ExpressionAtlas" id="A0A178UZF6">
    <property type="expression patterns" value="baseline and differential"/>
</dbReference>
<evidence type="ECO:0000259" key="3">
    <source>
        <dbReference type="Pfam" id="PF23598"/>
    </source>
</evidence>
<dbReference type="GO" id="GO:0006952">
    <property type="term" value="P:defense response"/>
    <property type="evidence" value="ECO:0007669"/>
    <property type="project" value="UniProtKB-KW"/>
</dbReference>
<evidence type="ECO:0000313" key="4">
    <source>
        <dbReference type="EMBL" id="OAO99399.1"/>
    </source>
</evidence>